<feature type="compositionally biased region" description="Basic and acidic residues" evidence="11">
    <location>
        <begin position="307"/>
        <end position="316"/>
    </location>
</feature>
<protein>
    <recommendedName>
        <fullName evidence="3">RING-type E3 ubiquitin transferase</fullName>
        <ecNumber evidence="3">2.3.2.27</ecNumber>
    </recommendedName>
</protein>
<dbReference type="Gene3D" id="3.30.40.10">
    <property type="entry name" value="Zinc/RING finger domain, C3HC4 (zinc finger)"/>
    <property type="match status" value="1"/>
</dbReference>
<evidence type="ECO:0000313" key="16">
    <source>
        <dbReference type="RefSeq" id="XP_028966825.1"/>
    </source>
</evidence>
<evidence type="ECO:0000256" key="1">
    <source>
        <dbReference type="ARBA" id="ARBA00000900"/>
    </source>
</evidence>
<evidence type="ECO:0000256" key="4">
    <source>
        <dbReference type="ARBA" id="ARBA00022692"/>
    </source>
</evidence>
<feature type="domain" description="RING-type" evidence="14">
    <location>
        <begin position="230"/>
        <end position="272"/>
    </location>
</feature>
<keyword evidence="5" id="KW-0479">Metal-binding</keyword>
<comment type="subcellular location">
    <subcellularLocation>
        <location evidence="2">Membrane</location>
        <topology evidence="2">Single-pass membrane protein</topology>
    </subcellularLocation>
</comment>
<keyword evidence="6 10" id="KW-0863">Zinc-finger</keyword>
<evidence type="ECO:0000256" key="10">
    <source>
        <dbReference type="PROSITE-ProRule" id="PRU00175"/>
    </source>
</evidence>
<proteinExistence type="predicted"/>
<dbReference type="InterPro" id="IPR051653">
    <property type="entry name" value="E3_ligase_sorting_rcpt"/>
</dbReference>
<evidence type="ECO:0000256" key="2">
    <source>
        <dbReference type="ARBA" id="ARBA00004167"/>
    </source>
</evidence>
<dbReference type="Pfam" id="PF02225">
    <property type="entry name" value="PA"/>
    <property type="match status" value="1"/>
</dbReference>
<evidence type="ECO:0000256" key="12">
    <source>
        <dbReference type="SAM" id="Phobius"/>
    </source>
</evidence>
<dbReference type="EC" id="2.3.2.27" evidence="3"/>
<evidence type="ECO:0000256" key="7">
    <source>
        <dbReference type="ARBA" id="ARBA00022833"/>
    </source>
</evidence>
<feature type="compositionally biased region" description="Polar residues" evidence="11">
    <location>
        <begin position="375"/>
        <end position="395"/>
    </location>
</feature>
<accession>A0AAJ7WH67</accession>
<dbReference type="SUPFAM" id="SSF52025">
    <property type="entry name" value="PA domain"/>
    <property type="match status" value="1"/>
</dbReference>
<evidence type="ECO:0000313" key="15">
    <source>
        <dbReference type="Proteomes" id="UP000694867"/>
    </source>
</evidence>
<evidence type="ECO:0000256" key="3">
    <source>
        <dbReference type="ARBA" id="ARBA00012483"/>
    </source>
</evidence>
<feature type="signal peptide" evidence="13">
    <location>
        <begin position="1"/>
        <end position="19"/>
    </location>
</feature>
<evidence type="ECO:0000256" key="5">
    <source>
        <dbReference type="ARBA" id="ARBA00022723"/>
    </source>
</evidence>
<dbReference type="Pfam" id="PF13639">
    <property type="entry name" value="zf-RING_2"/>
    <property type="match status" value="1"/>
</dbReference>
<dbReference type="PROSITE" id="PS50089">
    <property type="entry name" value="ZF_RING_2"/>
    <property type="match status" value="1"/>
</dbReference>
<dbReference type="InterPro" id="IPR046450">
    <property type="entry name" value="PA_dom_sf"/>
</dbReference>
<keyword evidence="4 12" id="KW-0812">Transmembrane</keyword>
<keyword evidence="7" id="KW-0862">Zinc</keyword>
<evidence type="ECO:0000256" key="11">
    <source>
        <dbReference type="SAM" id="MobiDB-lite"/>
    </source>
</evidence>
<dbReference type="InterPro" id="IPR001841">
    <property type="entry name" value="Znf_RING"/>
</dbReference>
<dbReference type="Proteomes" id="UP000694867">
    <property type="component" value="Unplaced"/>
</dbReference>
<dbReference type="SMART" id="SM00184">
    <property type="entry name" value="RING"/>
    <property type="match status" value="1"/>
</dbReference>
<keyword evidence="9 12" id="KW-0472">Membrane</keyword>
<dbReference type="GO" id="GO:0061630">
    <property type="term" value="F:ubiquitin protein ligase activity"/>
    <property type="evidence" value="ECO:0007669"/>
    <property type="project" value="UniProtKB-EC"/>
</dbReference>
<evidence type="ECO:0000259" key="14">
    <source>
        <dbReference type="PROSITE" id="PS50089"/>
    </source>
</evidence>
<keyword evidence="8 12" id="KW-1133">Transmembrane helix</keyword>
<keyword evidence="13" id="KW-0732">Signal</keyword>
<feature type="region of interest" description="Disordered" evidence="11">
    <location>
        <begin position="351"/>
        <end position="403"/>
    </location>
</feature>
<evidence type="ECO:0000256" key="8">
    <source>
        <dbReference type="ARBA" id="ARBA00022989"/>
    </source>
</evidence>
<dbReference type="InterPro" id="IPR003137">
    <property type="entry name" value="PA_domain"/>
</dbReference>
<dbReference type="FunFam" id="3.30.40.10:FF:000824">
    <property type="entry name" value="E3 ubiquitin-protein ligase RNF13"/>
    <property type="match status" value="1"/>
</dbReference>
<sequence length="403" mass="45647">MWMLSTIVFLASLPDWSESYIRVYSGNSNESLLTIEERTSITYSTPPDDGALGRLVIAAPVNACTTIPNVPYPSNDSFSWFLLVRRYDCTFYVKLTNAQRAGYAGVIVYDSDEEHLLARPFGLSDISIYAVLISKRDGRTLQQFTYDEGYLLEWYPTTEFNLLGYIIPCIIIVLLCIIMISSLVVAQHCARWYRERRRNARYRLAKKYLKQLPVKKWTKGSPEFERYESCSICLDEYQEGDKLRVLPCSHAYHAKCIDPWLTKNRRVCPLCKRKIILPGMPEDSSDDETAPLLSNQHDTGGGTFRNESPRPEHTEVQIEDVEGPAGAASSSAAFAPGGHYSLNDEVEVLPRRKLKKKKRSRRHRPEPLDDATVAGPSTSAELSPQNQMVCVTQMGSDDEQQLL</sequence>
<keyword evidence="15" id="KW-1185">Reference proteome</keyword>
<reference evidence="16" key="1">
    <citation type="submission" date="2025-08" db="UniProtKB">
        <authorList>
            <consortium name="RefSeq"/>
        </authorList>
    </citation>
    <scope>IDENTIFICATION</scope>
</reference>
<evidence type="ECO:0000256" key="13">
    <source>
        <dbReference type="SAM" id="SignalP"/>
    </source>
</evidence>
<gene>
    <name evidence="16" type="primary">LOC100902062</name>
</gene>
<evidence type="ECO:0000256" key="6">
    <source>
        <dbReference type="ARBA" id="ARBA00022771"/>
    </source>
</evidence>
<dbReference type="PANTHER" id="PTHR47168">
    <property type="entry name" value="RING ZINC FINGER DOMAIN SUPERFAMILY PROTEIN-RELATED"/>
    <property type="match status" value="1"/>
</dbReference>
<feature type="transmembrane region" description="Helical" evidence="12">
    <location>
        <begin position="162"/>
        <end position="186"/>
    </location>
</feature>
<dbReference type="PANTHER" id="PTHR47168:SF1">
    <property type="entry name" value="OS02G0798600 PROTEIN"/>
    <property type="match status" value="1"/>
</dbReference>
<feature type="chain" id="PRO_5042506566" description="RING-type E3 ubiquitin transferase" evidence="13">
    <location>
        <begin position="20"/>
        <end position="403"/>
    </location>
</feature>
<dbReference type="SUPFAM" id="SSF57850">
    <property type="entry name" value="RING/U-box"/>
    <property type="match status" value="1"/>
</dbReference>
<comment type="catalytic activity">
    <reaction evidence="1">
        <text>S-ubiquitinyl-[E2 ubiquitin-conjugating enzyme]-L-cysteine + [acceptor protein]-L-lysine = [E2 ubiquitin-conjugating enzyme]-L-cysteine + N(6)-ubiquitinyl-[acceptor protein]-L-lysine.</text>
        <dbReference type="EC" id="2.3.2.27"/>
    </reaction>
</comment>
<name>A0AAJ7WH67_9ACAR</name>
<feature type="region of interest" description="Disordered" evidence="11">
    <location>
        <begin position="281"/>
        <end position="316"/>
    </location>
</feature>
<dbReference type="GeneID" id="100902062"/>
<dbReference type="RefSeq" id="XP_028966825.1">
    <property type="nucleotide sequence ID" value="XM_029110992.1"/>
</dbReference>
<feature type="compositionally biased region" description="Basic residues" evidence="11">
    <location>
        <begin position="351"/>
        <end position="364"/>
    </location>
</feature>
<evidence type="ECO:0000256" key="9">
    <source>
        <dbReference type="ARBA" id="ARBA00023136"/>
    </source>
</evidence>
<dbReference type="GO" id="GO:0016020">
    <property type="term" value="C:membrane"/>
    <property type="evidence" value="ECO:0007669"/>
    <property type="project" value="UniProtKB-SubCell"/>
</dbReference>
<organism evidence="15 16">
    <name type="scientific">Galendromus occidentalis</name>
    <name type="common">western predatory mite</name>
    <dbReference type="NCBI Taxonomy" id="34638"/>
    <lineage>
        <taxon>Eukaryota</taxon>
        <taxon>Metazoa</taxon>
        <taxon>Ecdysozoa</taxon>
        <taxon>Arthropoda</taxon>
        <taxon>Chelicerata</taxon>
        <taxon>Arachnida</taxon>
        <taxon>Acari</taxon>
        <taxon>Parasitiformes</taxon>
        <taxon>Mesostigmata</taxon>
        <taxon>Gamasina</taxon>
        <taxon>Phytoseioidea</taxon>
        <taxon>Phytoseiidae</taxon>
        <taxon>Typhlodrominae</taxon>
        <taxon>Galendromus</taxon>
    </lineage>
</organism>
<dbReference type="InterPro" id="IPR013083">
    <property type="entry name" value="Znf_RING/FYVE/PHD"/>
</dbReference>
<dbReference type="Gene3D" id="3.50.30.30">
    <property type="match status" value="1"/>
</dbReference>
<dbReference type="GO" id="GO:0008270">
    <property type="term" value="F:zinc ion binding"/>
    <property type="evidence" value="ECO:0007669"/>
    <property type="project" value="UniProtKB-KW"/>
</dbReference>
<dbReference type="AlphaFoldDB" id="A0AAJ7WH67"/>